<feature type="region of interest" description="Disordered" evidence="1">
    <location>
        <begin position="1"/>
        <end position="56"/>
    </location>
</feature>
<keyword evidence="3" id="KW-1185">Reference proteome</keyword>
<reference evidence="2 3" key="1">
    <citation type="submission" date="2019-08" db="EMBL/GenBank/DDBJ databases">
        <title>Actinomadura sp. nov. CYP1-5 isolated from mountain soil.</title>
        <authorList>
            <person name="Songsumanus A."/>
            <person name="Kuncharoen N."/>
            <person name="Kudo T."/>
            <person name="Yuki M."/>
            <person name="Igarashi Y."/>
            <person name="Tanasupawat S."/>
        </authorList>
    </citation>
    <scope>NUCLEOTIDE SEQUENCE [LARGE SCALE GENOMIC DNA]</scope>
    <source>
        <strain evidence="2 3">GKU157</strain>
    </source>
</reference>
<feature type="compositionally biased region" description="Polar residues" evidence="1">
    <location>
        <begin position="572"/>
        <end position="582"/>
    </location>
</feature>
<comment type="caution">
    <text evidence="2">The sequence shown here is derived from an EMBL/GenBank/DDBJ whole genome shotgun (WGS) entry which is preliminary data.</text>
</comment>
<dbReference type="RefSeq" id="WP_148354800.1">
    <property type="nucleotide sequence ID" value="NZ_JBHSBF010000002.1"/>
</dbReference>
<proteinExistence type="predicted"/>
<dbReference type="OrthoDB" id="3905829at2"/>
<name>A0A5D0TTB4_9ACTN</name>
<feature type="region of interest" description="Disordered" evidence="1">
    <location>
        <begin position="74"/>
        <end position="94"/>
    </location>
</feature>
<feature type="region of interest" description="Disordered" evidence="1">
    <location>
        <begin position="538"/>
        <end position="582"/>
    </location>
</feature>
<dbReference type="EMBL" id="VSFF01000016">
    <property type="protein sequence ID" value="TYC08545.1"/>
    <property type="molecule type" value="Genomic_DNA"/>
</dbReference>
<dbReference type="AlphaFoldDB" id="A0A5D0TTB4"/>
<organism evidence="2 3">
    <name type="scientific">Actinomadura syzygii</name>
    <dbReference type="NCBI Taxonomy" id="1427538"/>
    <lineage>
        <taxon>Bacteria</taxon>
        <taxon>Bacillati</taxon>
        <taxon>Actinomycetota</taxon>
        <taxon>Actinomycetes</taxon>
        <taxon>Streptosporangiales</taxon>
        <taxon>Thermomonosporaceae</taxon>
        <taxon>Actinomadura</taxon>
    </lineage>
</organism>
<dbReference type="Proteomes" id="UP000322634">
    <property type="component" value="Unassembled WGS sequence"/>
</dbReference>
<protein>
    <submittedName>
        <fullName evidence="2">Uncharacterized protein</fullName>
    </submittedName>
</protein>
<gene>
    <name evidence="2" type="ORF">FXF65_37250</name>
</gene>
<sequence length="582" mass="65699">MDSDRGSRGGKQLQILQGEILTADPRQEHPYEPFDSFEQPVDAEWTEGPPPHGETSWRVRWDRAKTFFTTGPQRRWEERQRARATERERLGAEPRLSERDELRLLRENIADAGERYMESLRLSDIHAPGFTDDERAKKVSALHSVYAQMMVASCLRPMQQGVNAAAIVRAASTMTTMYLLSPTFQNVVKEYAEPVREAIQNRIDAKARSKMDRAQYRARVANRFLAQRNKGLADLGDRRIDLVDPRSLMSAKWQRRFDDLQFRERGNREMFTARSAAMTEVALTENAFARMRHPGADTNQIATSYNAMIALLYKQAEDDGLTRQDVAQASRVVLGERVRDDPRVQVMIEGMAHGRLRMSPPHHERIAGTDRVHKVWRGTFENYLGDEVVPTRYRDPDNQAGVLGAFTLRSPMSATAHQGEMATTMAQTMANAIERGDMAAFNQDMAGYMLGYVARAEKFDGDGVPGAVPDRLFQSRTMLAAMTADGFNDKELQETYANAYVEAIEAVRDAYPEFSRQWGQTYGENWQDFMHRATVDPRQAHADWQAHQAAGGTGAPGSERGAGRERPGPPHNEQQAGAQYQA</sequence>
<evidence type="ECO:0000313" key="3">
    <source>
        <dbReference type="Proteomes" id="UP000322634"/>
    </source>
</evidence>
<evidence type="ECO:0000256" key="1">
    <source>
        <dbReference type="SAM" id="MobiDB-lite"/>
    </source>
</evidence>
<accession>A0A5D0TTB4</accession>
<evidence type="ECO:0000313" key="2">
    <source>
        <dbReference type="EMBL" id="TYC08545.1"/>
    </source>
</evidence>